<comment type="caution">
    <text evidence="1">The sequence shown here is derived from an EMBL/GenBank/DDBJ whole genome shotgun (WGS) entry which is preliminary data.</text>
</comment>
<dbReference type="AlphaFoldDB" id="A0A523UU23"/>
<name>A0A523UU23_UNCT6</name>
<evidence type="ECO:0000313" key="2">
    <source>
        <dbReference type="Proteomes" id="UP000315525"/>
    </source>
</evidence>
<protein>
    <submittedName>
        <fullName evidence="1">Uncharacterized protein</fullName>
    </submittedName>
</protein>
<gene>
    <name evidence="1" type="ORF">E3J62_05675</name>
</gene>
<sequence length="268" mass="30978">MIDLATQLPYGRSGAILSRLIGVRVSCETIRRRIFRKGSEEKARSLPETVEHCMVDDTKVKAGKRTRGEEVHMAISVERGPLLYGRPTLKKDLLFLSLGGPKPLKKVLKQLNPQRLVHDGFLNLSGCAQKVQRCRWHLPNDLRIILSMDGIRWRNTVAAARELREILWQEGSLAYDRFTRMLGEHGFRKSATYLKNARKEIFAYSGDESFKFTTTSPLEREMRELNRRMDVGARWSTQGAENMARVLFTRRFRHRNQVLKEQELLEPG</sequence>
<dbReference type="EMBL" id="SOJN01000070">
    <property type="protein sequence ID" value="TET46026.1"/>
    <property type="molecule type" value="Genomic_DNA"/>
</dbReference>
<reference evidence="1 2" key="1">
    <citation type="submission" date="2019-03" db="EMBL/GenBank/DDBJ databases">
        <title>Metabolic potential of uncultured bacteria and archaea associated with petroleum seepage in deep-sea sediments.</title>
        <authorList>
            <person name="Dong X."/>
            <person name="Hubert C."/>
        </authorList>
    </citation>
    <scope>NUCLEOTIDE SEQUENCE [LARGE SCALE GENOMIC DNA]</scope>
    <source>
        <strain evidence="1">E44_bin18</strain>
    </source>
</reference>
<organism evidence="1 2">
    <name type="scientific">candidate division TA06 bacterium</name>
    <dbReference type="NCBI Taxonomy" id="2250710"/>
    <lineage>
        <taxon>Bacteria</taxon>
        <taxon>Bacteria division TA06</taxon>
    </lineage>
</organism>
<proteinExistence type="predicted"/>
<dbReference type="Proteomes" id="UP000315525">
    <property type="component" value="Unassembled WGS sequence"/>
</dbReference>
<evidence type="ECO:0000313" key="1">
    <source>
        <dbReference type="EMBL" id="TET46026.1"/>
    </source>
</evidence>
<accession>A0A523UU23</accession>